<protein>
    <submittedName>
        <fullName evidence="1">Uncharacterized protein</fullName>
    </submittedName>
</protein>
<proteinExistence type="predicted"/>
<dbReference type="EMBL" id="MK072392">
    <property type="protein sequence ID" value="AYV83719.1"/>
    <property type="molecule type" value="Genomic_DNA"/>
</dbReference>
<sequence>MAKISRMLDAFIDKFDLAYIFAAIPLTAIELDPLLSQMHGPTREGIVRLIGEYAGHLPPDTDIMDKIMAIQ</sequence>
<reference evidence="1" key="1">
    <citation type="submission" date="2018-10" db="EMBL/GenBank/DDBJ databases">
        <title>Hidden diversity of soil giant viruses.</title>
        <authorList>
            <person name="Schulz F."/>
            <person name="Alteio L."/>
            <person name="Goudeau D."/>
            <person name="Ryan E.M."/>
            <person name="Malmstrom R.R."/>
            <person name="Blanchard J."/>
            <person name="Woyke T."/>
        </authorList>
    </citation>
    <scope>NUCLEOTIDE SEQUENCE</scope>
    <source>
        <strain evidence="1">HYV1</strain>
    </source>
</reference>
<name>A0A3G5AEC4_9VIRU</name>
<organism evidence="1">
    <name type="scientific">Hyperionvirus sp</name>
    <dbReference type="NCBI Taxonomy" id="2487770"/>
    <lineage>
        <taxon>Viruses</taxon>
        <taxon>Varidnaviria</taxon>
        <taxon>Bamfordvirae</taxon>
        <taxon>Nucleocytoviricota</taxon>
        <taxon>Megaviricetes</taxon>
        <taxon>Imitervirales</taxon>
        <taxon>Mimiviridae</taxon>
        <taxon>Klosneuvirinae</taxon>
    </lineage>
</organism>
<evidence type="ECO:0000313" key="1">
    <source>
        <dbReference type="EMBL" id="AYV83719.1"/>
    </source>
</evidence>
<accession>A0A3G5AEC4</accession>
<gene>
    <name evidence="1" type="ORF">Hyperionvirus10_55</name>
</gene>